<accession>A0A1B7P4M3</accession>
<feature type="transmembrane region" description="Helical" evidence="7">
    <location>
        <begin position="72"/>
        <end position="94"/>
    </location>
</feature>
<dbReference type="PANTHER" id="PTHR10165:SF154">
    <property type="entry name" value="PAP2 DOMAIN PROTEIN (AFU_ORTHOLOGUE AFUA_1G09730)"/>
    <property type="match status" value="1"/>
</dbReference>
<dbReference type="GO" id="GO:0046839">
    <property type="term" value="P:phospholipid dephosphorylation"/>
    <property type="evidence" value="ECO:0007669"/>
    <property type="project" value="TreeGrafter"/>
</dbReference>
<feature type="domain" description="Phosphatidic acid phosphatase type 2/haloperoxidase" evidence="8">
    <location>
        <begin position="120"/>
        <end position="285"/>
    </location>
</feature>
<dbReference type="STRING" id="1658172.A0A1B7P4M3"/>
<dbReference type="GO" id="GO:0006644">
    <property type="term" value="P:phospholipid metabolic process"/>
    <property type="evidence" value="ECO:0007669"/>
    <property type="project" value="InterPro"/>
</dbReference>
<feature type="compositionally biased region" description="Polar residues" evidence="6">
    <location>
        <begin position="337"/>
        <end position="352"/>
    </location>
</feature>
<dbReference type="InterPro" id="IPR036938">
    <property type="entry name" value="PAP2/HPO_sf"/>
</dbReference>
<dbReference type="Proteomes" id="UP000091918">
    <property type="component" value="Unassembled WGS sequence"/>
</dbReference>
<dbReference type="EMBL" id="LGUA01000117">
    <property type="protein sequence ID" value="OAX83975.1"/>
    <property type="molecule type" value="Genomic_DNA"/>
</dbReference>
<comment type="caution">
    <text evidence="9">The sequence shown here is derived from an EMBL/GenBank/DDBJ whole genome shotgun (WGS) entry which is preliminary data.</text>
</comment>
<evidence type="ECO:0000256" key="7">
    <source>
        <dbReference type="SAM" id="Phobius"/>
    </source>
</evidence>
<reference evidence="9 10" key="1">
    <citation type="submission" date="2015-07" db="EMBL/GenBank/DDBJ databases">
        <title>Emmonsia species relationships and genome sequence.</title>
        <authorList>
            <person name="Cuomo C.A."/>
            <person name="Schwartz I.S."/>
            <person name="Kenyon C."/>
            <person name="de Hoog G.S."/>
            <person name="Govender N.P."/>
            <person name="Botha A."/>
            <person name="Moreno L."/>
            <person name="de Vries M."/>
            <person name="Munoz J.F."/>
            <person name="Stielow J.B."/>
        </authorList>
    </citation>
    <scope>NUCLEOTIDE SEQUENCE [LARGE SCALE GENOMIC DNA]</scope>
    <source>
        <strain evidence="9 10">CBS 136260</strain>
    </source>
</reference>
<dbReference type="GO" id="GO:0016020">
    <property type="term" value="C:membrane"/>
    <property type="evidence" value="ECO:0007669"/>
    <property type="project" value="UniProtKB-SubCell"/>
</dbReference>
<dbReference type="InterPro" id="IPR043216">
    <property type="entry name" value="PAP-like"/>
</dbReference>
<proteinExistence type="inferred from homology"/>
<protein>
    <recommendedName>
        <fullName evidence="8">Phosphatidic acid phosphatase type 2/haloperoxidase domain-containing protein</fullName>
    </recommendedName>
</protein>
<feature type="transmembrane region" description="Helical" evidence="7">
    <location>
        <begin position="21"/>
        <end position="42"/>
    </location>
</feature>
<dbReference type="AlphaFoldDB" id="A0A1B7P4M3"/>
<dbReference type="SUPFAM" id="SSF48317">
    <property type="entry name" value="Acid phosphatase/Vanadium-dependent haloperoxidase"/>
    <property type="match status" value="1"/>
</dbReference>
<name>A0A1B7P4M3_9EURO</name>
<feature type="region of interest" description="Disordered" evidence="6">
    <location>
        <begin position="321"/>
        <end position="352"/>
    </location>
</feature>
<feature type="transmembrane region" description="Helical" evidence="7">
    <location>
        <begin position="262"/>
        <end position="280"/>
    </location>
</feature>
<keyword evidence="3 7" id="KW-0812">Transmembrane</keyword>
<dbReference type="InterPro" id="IPR000326">
    <property type="entry name" value="PAP2/HPO"/>
</dbReference>
<evidence type="ECO:0000256" key="6">
    <source>
        <dbReference type="SAM" id="MobiDB-lite"/>
    </source>
</evidence>
<dbReference type="Gene3D" id="1.20.144.10">
    <property type="entry name" value="Phosphatidic acid phosphatase type 2/haloperoxidase"/>
    <property type="match status" value="2"/>
</dbReference>
<evidence type="ECO:0000256" key="1">
    <source>
        <dbReference type="ARBA" id="ARBA00004141"/>
    </source>
</evidence>
<feature type="transmembrane region" description="Helical" evidence="7">
    <location>
        <begin position="115"/>
        <end position="140"/>
    </location>
</feature>
<evidence type="ECO:0000256" key="3">
    <source>
        <dbReference type="ARBA" id="ARBA00022692"/>
    </source>
</evidence>
<feature type="transmembrane region" description="Helical" evidence="7">
    <location>
        <begin position="235"/>
        <end position="256"/>
    </location>
</feature>
<comment type="subcellular location">
    <subcellularLocation>
        <location evidence="1">Membrane</location>
        <topology evidence="1">Multi-pass membrane protein</topology>
    </subcellularLocation>
</comment>
<evidence type="ECO:0000256" key="4">
    <source>
        <dbReference type="ARBA" id="ARBA00022989"/>
    </source>
</evidence>
<comment type="similarity">
    <text evidence="2">Belongs to the PA-phosphatase related phosphoesterase family.</text>
</comment>
<keyword evidence="5 7" id="KW-0472">Membrane</keyword>
<evidence type="ECO:0000313" key="9">
    <source>
        <dbReference type="EMBL" id="OAX83975.1"/>
    </source>
</evidence>
<evidence type="ECO:0000313" key="10">
    <source>
        <dbReference type="Proteomes" id="UP000091918"/>
    </source>
</evidence>
<evidence type="ECO:0000256" key="5">
    <source>
        <dbReference type="ARBA" id="ARBA00023136"/>
    </source>
</evidence>
<keyword evidence="4 7" id="KW-1133">Transmembrane helix</keyword>
<gene>
    <name evidence="9" type="ORF">ACJ72_01657</name>
</gene>
<evidence type="ECO:0000259" key="8">
    <source>
        <dbReference type="Pfam" id="PF01569"/>
    </source>
</evidence>
<dbReference type="Pfam" id="PF01569">
    <property type="entry name" value="PAP2"/>
    <property type="match status" value="1"/>
</dbReference>
<organism evidence="9 10">
    <name type="scientific">Emergomyces africanus</name>
    <dbReference type="NCBI Taxonomy" id="1955775"/>
    <lineage>
        <taxon>Eukaryota</taxon>
        <taxon>Fungi</taxon>
        <taxon>Dikarya</taxon>
        <taxon>Ascomycota</taxon>
        <taxon>Pezizomycotina</taxon>
        <taxon>Eurotiomycetes</taxon>
        <taxon>Eurotiomycetidae</taxon>
        <taxon>Onygenales</taxon>
        <taxon>Ajellomycetaceae</taxon>
        <taxon>Emergomyces</taxon>
    </lineage>
</organism>
<dbReference type="OrthoDB" id="10030083at2759"/>
<keyword evidence="10" id="KW-1185">Reference proteome</keyword>
<dbReference type="GO" id="GO:0008195">
    <property type="term" value="F:phosphatidate phosphatase activity"/>
    <property type="evidence" value="ECO:0007669"/>
    <property type="project" value="TreeGrafter"/>
</dbReference>
<sequence length="352" mass="38565">MALLPNMGTHPRRDWQFSKRLIFSYLFDWILILFTSAIGSFLKRIEPNRHEFSLFDPSISYPYTRATVSSTVSLLAALIAPAGAILVACLIFIPGRTAARNAPKTQVWQRKLWELNVGWMGLGMAYLGVFAVTEALKIMFGKPRPDLLSRCKPDISALAHMTVGGLGQKLTAAFAGLTYLTLWLCSKLSISFPYLAPRPHSQNPRYTSFSIDDESNDAEQNVVPVRNQSAAAPTYLIFVAIAPILGATYISATRWINNRHHGFDIIFGAALGILFAWLGFRWYHTPLSSSGAGWAWAARNPDRAFFAGVGFEGYAGHGLGKDVEQAASPPLGPQTAGEANQSEVAQKGETNV</sequence>
<evidence type="ECO:0000256" key="2">
    <source>
        <dbReference type="ARBA" id="ARBA00008816"/>
    </source>
</evidence>
<dbReference type="PANTHER" id="PTHR10165">
    <property type="entry name" value="LIPID PHOSPHATE PHOSPHATASE"/>
    <property type="match status" value="1"/>
</dbReference>